<gene>
    <name evidence="3" type="primary">LOC109130955</name>
</gene>
<dbReference type="GeneID" id="109130955"/>
<reference evidence="3" key="2">
    <citation type="submission" date="2025-08" db="UniProtKB">
        <authorList>
            <consortium name="RefSeq"/>
        </authorList>
    </citation>
    <scope>IDENTIFICATION</scope>
    <source>
        <tissue evidence="3">Leaf</tissue>
    </source>
</reference>
<accession>A0ABM1RCD9</accession>
<dbReference type="InterPro" id="IPR013103">
    <property type="entry name" value="RVT_2"/>
</dbReference>
<dbReference type="RefSeq" id="XP_019096677.1">
    <property type="nucleotide sequence ID" value="XM_019241132.1"/>
</dbReference>
<evidence type="ECO:0000313" key="3">
    <source>
        <dbReference type="RefSeq" id="XP_019096677.1"/>
    </source>
</evidence>
<keyword evidence="2" id="KW-1185">Reference proteome</keyword>
<feature type="domain" description="Reverse transcriptase Ty1/copia-type" evidence="1">
    <location>
        <begin position="54"/>
        <end position="126"/>
    </location>
</feature>
<evidence type="ECO:0000259" key="1">
    <source>
        <dbReference type="Pfam" id="PF07727"/>
    </source>
</evidence>
<proteinExistence type="predicted"/>
<dbReference type="Pfam" id="PF07727">
    <property type="entry name" value="RVT_2"/>
    <property type="match status" value="1"/>
</dbReference>
<sequence length="128" mass="14561">MTTHSKSGITKPRQPLSLLTQTVSTLPSSHIKALEDPNWHGAMNAEYDAQIKKRTWSLVPHPKSVNIVRSMWLFRHKHDEDGNLTSYKACLVANGKCQDVGFDYDDTFSLVFKPAMIRMVLYFALSHN</sequence>
<reference evidence="2" key="1">
    <citation type="journal article" date="2014" name="Nat. Commun.">
        <title>The emerging biofuel crop Camelina sativa retains a highly undifferentiated hexaploid genome structure.</title>
        <authorList>
            <person name="Kagale S."/>
            <person name="Koh C."/>
            <person name="Nixon J."/>
            <person name="Bollina V."/>
            <person name="Clarke W.E."/>
            <person name="Tuteja R."/>
            <person name="Spillane C."/>
            <person name="Robinson S.J."/>
            <person name="Links M.G."/>
            <person name="Clarke C."/>
            <person name="Higgins E.E."/>
            <person name="Huebert T."/>
            <person name="Sharpe A.G."/>
            <person name="Parkin I.A."/>
        </authorList>
    </citation>
    <scope>NUCLEOTIDE SEQUENCE [LARGE SCALE GENOMIC DNA]</scope>
    <source>
        <strain evidence="2">cv. DH55</strain>
    </source>
</reference>
<dbReference type="Proteomes" id="UP000694864">
    <property type="component" value="Chromosome 3"/>
</dbReference>
<name>A0ABM1RCD9_CAMSA</name>
<organism evidence="2 3">
    <name type="scientific">Camelina sativa</name>
    <name type="common">False flax</name>
    <name type="synonym">Myagrum sativum</name>
    <dbReference type="NCBI Taxonomy" id="90675"/>
    <lineage>
        <taxon>Eukaryota</taxon>
        <taxon>Viridiplantae</taxon>
        <taxon>Streptophyta</taxon>
        <taxon>Embryophyta</taxon>
        <taxon>Tracheophyta</taxon>
        <taxon>Spermatophyta</taxon>
        <taxon>Magnoliopsida</taxon>
        <taxon>eudicotyledons</taxon>
        <taxon>Gunneridae</taxon>
        <taxon>Pentapetalae</taxon>
        <taxon>rosids</taxon>
        <taxon>malvids</taxon>
        <taxon>Brassicales</taxon>
        <taxon>Brassicaceae</taxon>
        <taxon>Camelineae</taxon>
        <taxon>Camelina</taxon>
    </lineage>
</organism>
<evidence type="ECO:0000313" key="2">
    <source>
        <dbReference type="Proteomes" id="UP000694864"/>
    </source>
</evidence>
<protein>
    <submittedName>
        <fullName evidence="3">Uncharacterized protein LOC109130955</fullName>
    </submittedName>
</protein>